<dbReference type="AlphaFoldDB" id="A0A147KA44"/>
<evidence type="ECO:0000313" key="2">
    <source>
        <dbReference type="Proteomes" id="UP000074108"/>
    </source>
</evidence>
<sequence length="105" mass="12012">MINATGWITFSYIPKAVKNYKHKAKISINKFSKEGNRFEVQTVSQPFDRNGDIVVEIKCNFDITFKERSYQKEASDYISIVSDALQELLPIKGAPITQIVNIQKI</sequence>
<name>A0A147KA44_9BACI</name>
<dbReference type="OrthoDB" id="2904340at2"/>
<proteinExistence type="predicted"/>
<keyword evidence="2" id="KW-1185">Reference proteome</keyword>
<accession>A0A147KA44</accession>
<dbReference type="Proteomes" id="UP000074108">
    <property type="component" value="Unassembled WGS sequence"/>
</dbReference>
<dbReference type="PATRIC" id="fig|1150625.3.peg.1018"/>
<organism evidence="1 2">
    <name type="scientific">Bacillus coahuilensis p1.1.43</name>
    <dbReference type="NCBI Taxonomy" id="1150625"/>
    <lineage>
        <taxon>Bacteria</taxon>
        <taxon>Bacillati</taxon>
        <taxon>Bacillota</taxon>
        <taxon>Bacilli</taxon>
        <taxon>Bacillales</taxon>
        <taxon>Bacillaceae</taxon>
        <taxon>Bacillus</taxon>
    </lineage>
</organism>
<dbReference type="EMBL" id="LDYG01000021">
    <property type="protein sequence ID" value="KUP07564.1"/>
    <property type="molecule type" value="Genomic_DNA"/>
</dbReference>
<comment type="caution">
    <text evidence="1">The sequence shown here is derived from an EMBL/GenBank/DDBJ whole genome shotgun (WGS) entry which is preliminary data.</text>
</comment>
<dbReference type="RefSeq" id="WP_059350590.1">
    <property type="nucleotide sequence ID" value="NZ_LDYG01000021.1"/>
</dbReference>
<evidence type="ECO:0000313" key="1">
    <source>
        <dbReference type="EMBL" id="KUP07564.1"/>
    </source>
</evidence>
<protein>
    <submittedName>
        <fullName evidence="1">Uncharacterized protein</fullName>
    </submittedName>
</protein>
<gene>
    <name evidence="1" type="ORF">Q75_04855</name>
</gene>
<reference evidence="1 2" key="1">
    <citation type="journal article" date="2016" name="Front. Microbiol.">
        <title>Microevolution Analysis of Bacillus coahuilensis Unveils Differences in Phosphorus Acquisition Strategies and Their Regulation.</title>
        <authorList>
            <person name="Gomez-Lunar Z."/>
            <person name="Hernandez-Gonzalez I."/>
            <person name="Rodriguez-Torres M.D."/>
            <person name="Souza V."/>
            <person name="Olmedo-Alvarez G."/>
        </authorList>
    </citation>
    <scope>NUCLEOTIDE SEQUENCE [LARGE SCALE GENOMIC DNA]</scope>
    <source>
        <strain evidence="2">p1.1.43</strain>
    </source>
</reference>